<protein>
    <submittedName>
        <fullName evidence="1">Uncharacterized protein</fullName>
    </submittedName>
</protein>
<dbReference type="EMBL" id="CADCWJ010000136">
    <property type="protein sequence ID" value="CAA9546908.1"/>
    <property type="molecule type" value="Genomic_DNA"/>
</dbReference>
<reference evidence="1" key="1">
    <citation type="submission" date="2020-02" db="EMBL/GenBank/DDBJ databases">
        <authorList>
            <person name="Meier V. D."/>
        </authorList>
    </citation>
    <scope>NUCLEOTIDE SEQUENCE</scope>
    <source>
        <strain evidence="1">AVDCRST_MAG87</strain>
    </source>
</reference>
<accession>A0A6J4UCS0</accession>
<feature type="non-terminal residue" evidence="1">
    <location>
        <position position="54"/>
    </location>
</feature>
<dbReference type="AlphaFoldDB" id="A0A6J4UCS0"/>
<sequence>ARIIVRASLQCWARVGLLHDRHRARRTFETAVQSTVPDSLARRGRRSGAMRSIL</sequence>
<name>A0A6J4UCS0_9BACT</name>
<organism evidence="1">
    <name type="scientific">uncultured Thermomicrobiales bacterium</name>
    <dbReference type="NCBI Taxonomy" id="1645740"/>
    <lineage>
        <taxon>Bacteria</taxon>
        <taxon>Pseudomonadati</taxon>
        <taxon>Thermomicrobiota</taxon>
        <taxon>Thermomicrobia</taxon>
        <taxon>Thermomicrobiales</taxon>
        <taxon>environmental samples</taxon>
    </lineage>
</organism>
<feature type="non-terminal residue" evidence="1">
    <location>
        <position position="1"/>
    </location>
</feature>
<gene>
    <name evidence="1" type="ORF">AVDCRST_MAG87-547</name>
</gene>
<proteinExistence type="predicted"/>
<evidence type="ECO:0000313" key="1">
    <source>
        <dbReference type="EMBL" id="CAA9546908.1"/>
    </source>
</evidence>